<evidence type="ECO:0000259" key="2">
    <source>
        <dbReference type="Pfam" id="PF19281"/>
    </source>
</evidence>
<dbReference type="Pfam" id="PF19281">
    <property type="entry name" value="PHYHIP_C"/>
    <property type="match status" value="1"/>
</dbReference>
<protein>
    <recommendedName>
        <fullName evidence="2">Phytanoyl-CoA hydroxylase-interacting protein-like C-terminal domain-containing protein</fullName>
    </recommendedName>
</protein>
<reference evidence="3" key="1">
    <citation type="journal article" date="2023" name="Mol. Biol. Evol.">
        <title>Third-Generation Sequencing Reveals the Adaptive Role of the Epigenome in Three Deep-Sea Polychaetes.</title>
        <authorList>
            <person name="Perez M."/>
            <person name="Aroh O."/>
            <person name="Sun Y."/>
            <person name="Lan Y."/>
            <person name="Juniper S.K."/>
            <person name="Young C.R."/>
            <person name="Angers B."/>
            <person name="Qian P.Y."/>
        </authorList>
    </citation>
    <scope>NUCLEOTIDE SEQUENCE</scope>
    <source>
        <strain evidence="3">R07B-5</strain>
    </source>
</reference>
<dbReference type="AlphaFoldDB" id="A0AAD9NPA9"/>
<organism evidence="3 4">
    <name type="scientific">Ridgeia piscesae</name>
    <name type="common">Tubeworm</name>
    <dbReference type="NCBI Taxonomy" id="27915"/>
    <lineage>
        <taxon>Eukaryota</taxon>
        <taxon>Metazoa</taxon>
        <taxon>Spiralia</taxon>
        <taxon>Lophotrochozoa</taxon>
        <taxon>Annelida</taxon>
        <taxon>Polychaeta</taxon>
        <taxon>Sedentaria</taxon>
        <taxon>Canalipalpata</taxon>
        <taxon>Sabellida</taxon>
        <taxon>Siboglinidae</taxon>
        <taxon>Ridgeia</taxon>
    </lineage>
</organism>
<comment type="caution">
    <text evidence="3">The sequence shown here is derived from an EMBL/GenBank/DDBJ whole genome shotgun (WGS) entry which is preliminary data.</text>
</comment>
<dbReference type="PANTHER" id="PTHR15698">
    <property type="entry name" value="PROTEIN CBG15099"/>
    <property type="match status" value="1"/>
</dbReference>
<dbReference type="EMBL" id="JAODUO010000600">
    <property type="protein sequence ID" value="KAK2177385.1"/>
    <property type="molecule type" value="Genomic_DNA"/>
</dbReference>
<accession>A0AAD9NPA9</accession>
<feature type="domain" description="Phytanoyl-CoA hydroxylase-interacting protein-like C-terminal" evidence="2">
    <location>
        <begin position="189"/>
        <end position="370"/>
    </location>
</feature>
<keyword evidence="4" id="KW-1185">Reference proteome</keyword>
<sequence length="375" mass="42281">MASSESSSDTEGNDVIRVDVIQDTEGWATIYWWKQSDGDKQVDIIVTNVTTGTQRQFQSQPDVTLFYLPDRLTNGDHYTVTVRGVTSRREGEVSFRADENQVRVELTTRTSAVVHWPDHLDHGSGVHITLERVTKENVTVDTSNWTVNGGETNTTLSNLTIEFTREEMTTLLHMAETFADGVIRYPPYSAEVRTCYNNHNGTMKVYLKDNNGDPASAINRQISGLFFMASIYLPTGKPREWSPFGSKRLSIPAVTMFPADANLYFADFYCNYRQHYVTLVLTTPGSDVDHFCRLKNLIKLDNENNKFLNLRTTDSGEVYVEVTTKLMVEVFYTENVELPKDHDSLTTVWSSGTSTPEGLPKNPNCPKCNLPTNAD</sequence>
<dbReference type="PANTHER" id="PTHR15698:SF10">
    <property type="entry name" value="PHYTANOYL-COA HYDROXYLASE-INTERACTING PROTEIN-LIKE C-TERMINAL DOMAIN-CONTAINING PROTEIN"/>
    <property type="match status" value="1"/>
</dbReference>
<proteinExistence type="predicted"/>
<feature type="compositionally biased region" description="Low complexity" evidence="1">
    <location>
        <begin position="359"/>
        <end position="375"/>
    </location>
</feature>
<evidence type="ECO:0000313" key="4">
    <source>
        <dbReference type="Proteomes" id="UP001209878"/>
    </source>
</evidence>
<gene>
    <name evidence="3" type="ORF">NP493_599g01014</name>
</gene>
<name>A0AAD9NPA9_RIDPI</name>
<dbReference type="InterPro" id="IPR042868">
    <property type="entry name" value="PHYHIP/PHYHIPL"/>
</dbReference>
<feature type="region of interest" description="Disordered" evidence="1">
    <location>
        <begin position="348"/>
        <end position="375"/>
    </location>
</feature>
<dbReference type="InterPro" id="IPR045545">
    <property type="entry name" value="PHYIP/PHIPL_C"/>
</dbReference>
<evidence type="ECO:0000313" key="3">
    <source>
        <dbReference type="EMBL" id="KAK2177385.1"/>
    </source>
</evidence>
<evidence type="ECO:0000256" key="1">
    <source>
        <dbReference type="SAM" id="MobiDB-lite"/>
    </source>
</evidence>
<dbReference type="Proteomes" id="UP001209878">
    <property type="component" value="Unassembled WGS sequence"/>
</dbReference>